<dbReference type="EMBL" id="JBBLXS010000001">
    <property type="protein sequence ID" value="MEK0183252.1"/>
    <property type="molecule type" value="Genomic_DNA"/>
</dbReference>
<proteinExistence type="predicted"/>
<keyword evidence="2" id="KW-1185">Reference proteome</keyword>
<protein>
    <submittedName>
        <fullName evidence="1">DUF4926 domain-containing protein</fullName>
    </submittedName>
</protein>
<organism evidence="1 2">
    <name type="scientific">Microcoleus anatoxicus PTRS2</name>
    <dbReference type="NCBI Taxonomy" id="2705321"/>
    <lineage>
        <taxon>Bacteria</taxon>
        <taxon>Bacillati</taxon>
        <taxon>Cyanobacteriota</taxon>
        <taxon>Cyanophyceae</taxon>
        <taxon>Oscillatoriophycideae</taxon>
        <taxon>Oscillatoriales</taxon>
        <taxon>Microcoleaceae</taxon>
        <taxon>Microcoleus</taxon>
        <taxon>Microcoleus anatoxicus</taxon>
    </lineage>
</organism>
<sequence length="79" mass="8802">MTLHEYDVVALNEEIQAIHKATSGPILLRPGQVGTILMSFDDRAYLVDFADAQGNTYAMETVPSEKLMELVYEPLPVYA</sequence>
<accession>A0ABU8YFV4</accession>
<reference evidence="1 2" key="1">
    <citation type="journal article" date="2020" name="Harmful Algae">
        <title>Molecular and morphological characterization of a novel dihydroanatoxin-a producing Microcoleus species (cyanobacteria) from the Russian River, California, USA.</title>
        <authorList>
            <person name="Conklin K.Y."/>
            <person name="Stancheva R."/>
            <person name="Otten T.G."/>
            <person name="Fadness R."/>
            <person name="Boyer G.L."/>
            <person name="Read B."/>
            <person name="Zhang X."/>
            <person name="Sheath R.G."/>
        </authorList>
    </citation>
    <scope>NUCLEOTIDE SEQUENCE [LARGE SCALE GENOMIC DNA]</scope>
    <source>
        <strain evidence="1 2">PTRS2</strain>
    </source>
</reference>
<evidence type="ECO:0000313" key="2">
    <source>
        <dbReference type="Proteomes" id="UP001384579"/>
    </source>
</evidence>
<comment type="caution">
    <text evidence="1">The sequence shown here is derived from an EMBL/GenBank/DDBJ whole genome shotgun (WGS) entry which is preliminary data.</text>
</comment>
<dbReference type="Pfam" id="PF16277">
    <property type="entry name" value="DUF4926"/>
    <property type="match status" value="1"/>
</dbReference>
<dbReference type="RefSeq" id="WP_340518234.1">
    <property type="nucleotide sequence ID" value="NZ_JBBLXS010000001.1"/>
</dbReference>
<gene>
    <name evidence="1" type="ORF">WMG39_00145</name>
</gene>
<dbReference type="Proteomes" id="UP001384579">
    <property type="component" value="Unassembled WGS sequence"/>
</dbReference>
<evidence type="ECO:0000313" key="1">
    <source>
        <dbReference type="EMBL" id="MEK0183252.1"/>
    </source>
</evidence>
<name>A0ABU8YFV4_9CYAN</name>
<dbReference type="InterPro" id="IPR032568">
    <property type="entry name" value="DUF4926"/>
</dbReference>